<evidence type="ECO:0000256" key="10">
    <source>
        <dbReference type="ARBA" id="ARBA00023204"/>
    </source>
</evidence>
<evidence type="ECO:0000256" key="1">
    <source>
        <dbReference type="ARBA" id="ARBA00007504"/>
    </source>
</evidence>
<dbReference type="InterPro" id="IPR004609">
    <property type="entry name" value="ATP-dep_DNA_helicase_RecG"/>
</dbReference>
<dbReference type="InterPro" id="IPR001650">
    <property type="entry name" value="Helicase_C-like"/>
</dbReference>
<feature type="domain" description="Helicase C-terminal" evidence="17">
    <location>
        <begin position="459"/>
        <end position="616"/>
    </location>
</feature>
<evidence type="ECO:0000256" key="6">
    <source>
        <dbReference type="ARBA" id="ARBA00022806"/>
    </source>
</evidence>
<evidence type="ECO:0000256" key="15">
    <source>
        <dbReference type="RuleBase" id="RU363016"/>
    </source>
</evidence>
<keyword evidence="5 15" id="KW-0378">Hydrolase</keyword>
<dbReference type="InterPro" id="IPR011545">
    <property type="entry name" value="DEAD/DEAH_box_helicase_dom"/>
</dbReference>
<dbReference type="EMBL" id="OCNF01000011">
    <property type="protein sequence ID" value="SOD68947.1"/>
    <property type="molecule type" value="Genomic_DNA"/>
</dbReference>
<keyword evidence="8" id="KW-0238">DNA-binding</keyword>
<comment type="catalytic activity">
    <reaction evidence="14 15">
        <text>ATP + H2O = ADP + phosphate + H(+)</text>
        <dbReference type="Rhea" id="RHEA:13065"/>
        <dbReference type="ChEBI" id="CHEBI:15377"/>
        <dbReference type="ChEBI" id="CHEBI:15378"/>
        <dbReference type="ChEBI" id="CHEBI:30616"/>
        <dbReference type="ChEBI" id="CHEBI:43474"/>
        <dbReference type="ChEBI" id="CHEBI:456216"/>
        <dbReference type="EC" id="5.6.2.4"/>
    </reaction>
</comment>
<keyword evidence="19" id="KW-1185">Reference proteome</keyword>
<dbReference type="PANTHER" id="PTHR47964:SF1">
    <property type="entry name" value="ATP-DEPENDENT DNA HELICASE HOMOLOG RECG, CHLOROPLASTIC"/>
    <property type="match status" value="1"/>
</dbReference>
<keyword evidence="3 15" id="KW-0547">Nucleotide-binding</keyword>
<comment type="catalytic activity">
    <reaction evidence="12 15">
        <text>Couples ATP hydrolysis with the unwinding of duplex DNA by translocating in the 3'-5' direction.</text>
        <dbReference type="EC" id="5.6.2.4"/>
    </reaction>
</comment>
<dbReference type="NCBIfam" id="NF008168">
    <property type="entry name" value="PRK10917.2-2"/>
    <property type="match status" value="1"/>
</dbReference>
<dbReference type="GO" id="GO:0006281">
    <property type="term" value="P:DNA repair"/>
    <property type="evidence" value="ECO:0007669"/>
    <property type="project" value="UniProtKB-UniRule"/>
</dbReference>
<evidence type="ECO:0000256" key="11">
    <source>
        <dbReference type="ARBA" id="ARBA00023235"/>
    </source>
</evidence>
<dbReference type="PROSITE" id="PS51194">
    <property type="entry name" value="HELICASE_CTER"/>
    <property type="match status" value="1"/>
</dbReference>
<evidence type="ECO:0000256" key="13">
    <source>
        <dbReference type="ARBA" id="ARBA00034808"/>
    </source>
</evidence>
<dbReference type="Pfam" id="PF17191">
    <property type="entry name" value="RecG_wedge"/>
    <property type="match status" value="1"/>
</dbReference>
<evidence type="ECO:0000256" key="4">
    <source>
        <dbReference type="ARBA" id="ARBA00022763"/>
    </source>
</evidence>
<dbReference type="Pfam" id="PF19833">
    <property type="entry name" value="RecG_dom3_C"/>
    <property type="match status" value="1"/>
</dbReference>
<feature type="domain" description="Helicase ATP-binding" evidence="16">
    <location>
        <begin position="274"/>
        <end position="437"/>
    </location>
</feature>
<keyword evidence="6 15" id="KW-0347">Helicase</keyword>
<organism evidence="18 19">
    <name type="scientific">Alysiella filiformis DSM 16848</name>
    <dbReference type="NCBI Taxonomy" id="1120981"/>
    <lineage>
        <taxon>Bacteria</taxon>
        <taxon>Pseudomonadati</taxon>
        <taxon>Pseudomonadota</taxon>
        <taxon>Betaproteobacteria</taxon>
        <taxon>Neisseriales</taxon>
        <taxon>Neisseriaceae</taxon>
        <taxon>Alysiella</taxon>
    </lineage>
</organism>
<dbReference type="GO" id="GO:0005524">
    <property type="term" value="F:ATP binding"/>
    <property type="evidence" value="ECO:0007669"/>
    <property type="project" value="UniProtKB-KW"/>
</dbReference>
<dbReference type="OrthoDB" id="9804325at2"/>
<dbReference type="NCBIfam" id="TIGR00643">
    <property type="entry name" value="recG"/>
    <property type="match status" value="1"/>
</dbReference>
<keyword evidence="10 15" id="KW-0234">DNA repair</keyword>
<gene>
    <name evidence="18" type="ORF">SAMN02746062_01466</name>
</gene>
<evidence type="ECO:0000256" key="7">
    <source>
        <dbReference type="ARBA" id="ARBA00022840"/>
    </source>
</evidence>
<dbReference type="SUPFAM" id="SSF52540">
    <property type="entry name" value="P-loop containing nucleoside triphosphate hydrolases"/>
    <property type="match status" value="2"/>
</dbReference>
<dbReference type="GO" id="GO:0006310">
    <property type="term" value="P:DNA recombination"/>
    <property type="evidence" value="ECO:0007669"/>
    <property type="project" value="UniProtKB-UniRule"/>
</dbReference>
<dbReference type="Pfam" id="PF00270">
    <property type="entry name" value="DEAD"/>
    <property type="match status" value="1"/>
</dbReference>
<dbReference type="FunFam" id="3.40.50.300:FF:000391">
    <property type="entry name" value="ATP-dependent DNA helicase RecG"/>
    <property type="match status" value="1"/>
</dbReference>
<dbReference type="SMART" id="SM00487">
    <property type="entry name" value="DEXDc"/>
    <property type="match status" value="1"/>
</dbReference>
<accession>A0A286EDG0</accession>
<comment type="similarity">
    <text evidence="1 15">Belongs to the helicase family. RecG subfamily.</text>
</comment>
<dbReference type="NCBIfam" id="NF008165">
    <property type="entry name" value="PRK10917.1-3"/>
    <property type="match status" value="1"/>
</dbReference>
<evidence type="ECO:0000256" key="3">
    <source>
        <dbReference type="ARBA" id="ARBA00022741"/>
    </source>
</evidence>
<dbReference type="NCBIfam" id="NF008166">
    <property type="entry name" value="PRK10917.1-4"/>
    <property type="match status" value="1"/>
</dbReference>
<sequence>MLPETRQLLKITDHTADKLHKLHLNSAWDLVLHLPLRYEDETQIVPIAHAPLGEPCQVEGEVVHLHVQYQPRKQLIARIQDESGAILNLRFIHFYPNHVKQLAEGQMVRALGEIKHGYHGDEMIHPKIKSPDKTDLAQSLTPIYPTTQGLNQPILRKAINQALETVDLQEVLPSDILHDLRLPELAESLRVLHNPPPHLDMKTLANGAFPAWQRLKFDELLAQQLSMRLAKQRRLSGSAKPLRGTGELSAKLLAKLPFTLTAAQQRVLDEIAADLAQTTPMHRLLQGDVGSGKTIVAALSALVALESEGDFQAAIMAPTEILAEQHYVKFKQWFEPLGIDVAWLSGSLKKKEKDQVKTQLANGTIRLAVGTHALFQDDVVFHNLGLVMVDEQHRFGVAQRLALKNKGQDVHQLMMSATPIPRTLAMSFFADLDVSVIDELPPNRTPIQTKLIHSARRSQVEGFVLNTCQKGQQAYWVCPLIEESETLQLQTATETLENLQAALPSLNIGLVHGRMKAAEKAAVMAEFIAGKINVLVATTVIEVGVDVPNASLMVIEHAERMGLSQLHQLRGRVGRGVAASSCLLMFTEPLSQMARERLKVIYENTDGFEIARHDLNLRGPGEFLGARQSGAPMLRFADLQNDLILLEKAREIAPKLIAQHPEVVAQHLQRWLGSREGFLAA</sequence>
<evidence type="ECO:0000256" key="14">
    <source>
        <dbReference type="ARBA" id="ARBA00048988"/>
    </source>
</evidence>
<evidence type="ECO:0000256" key="5">
    <source>
        <dbReference type="ARBA" id="ARBA00022801"/>
    </source>
</evidence>
<dbReference type="Proteomes" id="UP000219669">
    <property type="component" value="Unassembled WGS sequence"/>
</dbReference>
<evidence type="ECO:0000259" key="16">
    <source>
        <dbReference type="PROSITE" id="PS51192"/>
    </source>
</evidence>
<comment type="function">
    <text evidence="15">Plays a critical role in recombination and DNA repair. Helps process Holliday junction intermediates to mature products by catalyzing branch migration. Has replication fork regression activity, unwinds stalled or blocked replication forks to make a HJ that can be resolved. Has a DNA unwinding activity characteristic of a DNA helicase with 3'-5' polarity.</text>
</comment>
<dbReference type="InterPro" id="IPR033454">
    <property type="entry name" value="RecG_wedge"/>
</dbReference>
<dbReference type="InterPro" id="IPR027417">
    <property type="entry name" value="P-loop_NTPase"/>
</dbReference>
<keyword evidence="4 15" id="KW-0227">DNA damage</keyword>
<evidence type="ECO:0000256" key="8">
    <source>
        <dbReference type="ARBA" id="ARBA00023125"/>
    </source>
</evidence>
<keyword evidence="11" id="KW-0413">Isomerase</keyword>
<keyword evidence="9 15" id="KW-0233">DNA recombination</keyword>
<dbReference type="AlphaFoldDB" id="A0A286EDG0"/>
<evidence type="ECO:0000313" key="18">
    <source>
        <dbReference type="EMBL" id="SOD68947.1"/>
    </source>
</evidence>
<proteinExistence type="inferred from homology"/>
<evidence type="ECO:0000256" key="2">
    <source>
        <dbReference type="ARBA" id="ARBA00017846"/>
    </source>
</evidence>
<dbReference type="CDD" id="cd17992">
    <property type="entry name" value="DEXHc_RecG"/>
    <property type="match status" value="1"/>
</dbReference>
<dbReference type="SMART" id="SM00490">
    <property type="entry name" value="HELICc"/>
    <property type="match status" value="1"/>
</dbReference>
<dbReference type="EC" id="5.6.2.4" evidence="13 15"/>
<dbReference type="InterPro" id="IPR047112">
    <property type="entry name" value="RecG/Mfd"/>
</dbReference>
<reference evidence="18 19" key="1">
    <citation type="submission" date="2017-09" db="EMBL/GenBank/DDBJ databases">
        <authorList>
            <person name="Ehlers B."/>
            <person name="Leendertz F.H."/>
        </authorList>
    </citation>
    <scope>NUCLEOTIDE SEQUENCE [LARGE SCALE GENOMIC DNA]</scope>
    <source>
        <strain evidence="18 19">DSM 16848</strain>
    </source>
</reference>
<dbReference type="SUPFAM" id="SSF50249">
    <property type="entry name" value="Nucleic acid-binding proteins"/>
    <property type="match status" value="1"/>
</dbReference>
<dbReference type="Gene3D" id="2.40.50.140">
    <property type="entry name" value="Nucleic acid-binding proteins"/>
    <property type="match status" value="1"/>
</dbReference>
<dbReference type="GO" id="GO:0043138">
    <property type="term" value="F:3'-5' DNA helicase activity"/>
    <property type="evidence" value="ECO:0007669"/>
    <property type="project" value="UniProtKB-EC"/>
</dbReference>
<dbReference type="Gene3D" id="3.40.50.300">
    <property type="entry name" value="P-loop containing nucleotide triphosphate hydrolases"/>
    <property type="match status" value="2"/>
</dbReference>
<protein>
    <recommendedName>
        <fullName evidence="2 15">ATP-dependent DNA helicase RecG</fullName>
        <ecNumber evidence="13 15">5.6.2.4</ecNumber>
    </recommendedName>
</protein>
<dbReference type="NCBIfam" id="NF008163">
    <property type="entry name" value="PRK10917.1-1"/>
    <property type="match status" value="1"/>
</dbReference>
<dbReference type="InterPro" id="IPR045562">
    <property type="entry name" value="RecG_dom3_C"/>
</dbReference>
<dbReference type="Pfam" id="PF00271">
    <property type="entry name" value="Helicase_C"/>
    <property type="match status" value="1"/>
</dbReference>
<dbReference type="CDD" id="cd04488">
    <property type="entry name" value="RecG_wedge_OBF"/>
    <property type="match status" value="1"/>
</dbReference>
<dbReference type="PANTHER" id="PTHR47964">
    <property type="entry name" value="ATP-DEPENDENT DNA HELICASE HOMOLOG RECG, CHLOROPLASTIC"/>
    <property type="match status" value="1"/>
</dbReference>
<keyword evidence="7 15" id="KW-0067">ATP-binding</keyword>
<evidence type="ECO:0000256" key="9">
    <source>
        <dbReference type="ARBA" id="ARBA00023172"/>
    </source>
</evidence>
<evidence type="ECO:0000256" key="12">
    <source>
        <dbReference type="ARBA" id="ARBA00034617"/>
    </source>
</evidence>
<evidence type="ECO:0000259" key="17">
    <source>
        <dbReference type="PROSITE" id="PS51194"/>
    </source>
</evidence>
<dbReference type="InterPro" id="IPR012340">
    <property type="entry name" value="NA-bd_OB-fold"/>
</dbReference>
<dbReference type="PROSITE" id="PS51192">
    <property type="entry name" value="HELICASE_ATP_BIND_1"/>
    <property type="match status" value="1"/>
</dbReference>
<dbReference type="InterPro" id="IPR014001">
    <property type="entry name" value="Helicase_ATP-bd"/>
</dbReference>
<dbReference type="RefSeq" id="WP_097114493.1">
    <property type="nucleotide sequence ID" value="NZ_CP083931.1"/>
</dbReference>
<dbReference type="GO" id="GO:0016887">
    <property type="term" value="F:ATP hydrolysis activity"/>
    <property type="evidence" value="ECO:0007669"/>
    <property type="project" value="RHEA"/>
</dbReference>
<evidence type="ECO:0000313" key="19">
    <source>
        <dbReference type="Proteomes" id="UP000219669"/>
    </source>
</evidence>
<name>A0A286EDG0_9NEIS</name>
<dbReference type="GO" id="GO:0003677">
    <property type="term" value="F:DNA binding"/>
    <property type="evidence" value="ECO:0007669"/>
    <property type="project" value="UniProtKB-KW"/>
</dbReference>